<dbReference type="EMBL" id="ANIK01000026">
    <property type="protein sequence ID" value="EMJ96382.1"/>
    <property type="molecule type" value="Genomic_DNA"/>
</dbReference>
<sequence length="294" mass="34057">MERKKENKGGNADKYFLKSYGYLVQSSQGKKHLKLLAEKIKQISQVGMYEIIDFEGEVRMKSHPPALTSQYFSWPRSFQKLLSVHGALEFGKKSRKATSKDLWLGKGNFELDQYSTLLDKLRIEEMFFPIKYFSDAWMLHPTRKNKEGEPLLVLVSHSSQNIVKTVQDKVGDLFIKLCLTYAEGQIKHLNRLETIALLPPLNATSKNELREFSNLVGVFDEKLLKLNEKLYAVTQDLKKGLVDTKSIHKIQEEAERVVRIYQKHRIRINAPNTIAEIEVTKKYFVKIQRLLITV</sequence>
<comment type="caution">
    <text evidence="1">The sequence shown here is derived from an EMBL/GenBank/DDBJ whole genome shotgun (WGS) entry which is preliminary data.</text>
</comment>
<evidence type="ECO:0000313" key="1">
    <source>
        <dbReference type="EMBL" id="EMJ96382.1"/>
    </source>
</evidence>
<protein>
    <submittedName>
        <fullName evidence="1">Uncharacterized protein</fullName>
    </submittedName>
</protein>
<dbReference type="PATRIC" id="fig|1218565.3.peg.1209"/>
<dbReference type="RefSeq" id="WP_020772695.1">
    <property type="nucleotide sequence ID" value="NZ_ANIK01000026.1"/>
</dbReference>
<organism evidence="1 2">
    <name type="scientific">Leptospira alstonii serovar Sichuan str. 79601</name>
    <dbReference type="NCBI Taxonomy" id="1218565"/>
    <lineage>
        <taxon>Bacteria</taxon>
        <taxon>Pseudomonadati</taxon>
        <taxon>Spirochaetota</taxon>
        <taxon>Spirochaetia</taxon>
        <taxon>Leptospirales</taxon>
        <taxon>Leptospiraceae</taxon>
        <taxon>Leptospira</taxon>
    </lineage>
</organism>
<accession>M6CWW4</accession>
<name>M6CWW4_9LEPT</name>
<evidence type="ECO:0000313" key="2">
    <source>
        <dbReference type="Proteomes" id="UP000011988"/>
    </source>
</evidence>
<dbReference type="Proteomes" id="UP000011988">
    <property type="component" value="Unassembled WGS sequence"/>
</dbReference>
<proteinExistence type="predicted"/>
<gene>
    <name evidence="1" type="ORF">LEP1GSC194_3258</name>
</gene>
<dbReference type="AlphaFoldDB" id="M6CWW4"/>
<reference evidence="1 2" key="1">
    <citation type="submission" date="2013-01" db="EMBL/GenBank/DDBJ databases">
        <authorList>
            <person name="Harkins D.M."/>
            <person name="Durkin A.S."/>
            <person name="Brinkac L.M."/>
            <person name="Haft D.H."/>
            <person name="Selengut J.D."/>
            <person name="Sanka R."/>
            <person name="DePew J."/>
            <person name="Purushe J."/>
            <person name="Galloway R.L."/>
            <person name="Vinetz J.M."/>
            <person name="Sutton G.G."/>
            <person name="Nierman W.C."/>
            <person name="Fouts D.E."/>
        </authorList>
    </citation>
    <scope>NUCLEOTIDE SEQUENCE [LARGE SCALE GENOMIC DNA]</scope>
    <source>
        <strain evidence="1 2">79601</strain>
    </source>
</reference>